<dbReference type="PANTHER" id="PTHR21666:SF270">
    <property type="entry name" value="MUREIN HYDROLASE ACTIVATOR ENVC"/>
    <property type="match status" value="1"/>
</dbReference>
<dbReference type="InterPro" id="IPR057309">
    <property type="entry name" value="PcsB_CC"/>
</dbReference>
<reference evidence="7 8" key="1">
    <citation type="submission" date="2021-01" db="EMBL/GenBank/DDBJ databases">
        <title>Genome public.</title>
        <authorList>
            <person name="Liu C."/>
            <person name="Sun Q."/>
        </authorList>
    </citation>
    <scope>NUCLEOTIDE SEQUENCE [LARGE SCALE GENOMIC DNA]</scope>
    <source>
        <strain evidence="7 8">YIM B02515</strain>
    </source>
</reference>
<dbReference type="CDD" id="cd12797">
    <property type="entry name" value="M23_peptidase"/>
    <property type="match status" value="1"/>
</dbReference>
<keyword evidence="2" id="KW-0175">Coiled coil</keyword>
<organism evidence="7 8">
    <name type="scientific">Clostridium rhizosphaerae</name>
    <dbReference type="NCBI Taxonomy" id="2803861"/>
    <lineage>
        <taxon>Bacteria</taxon>
        <taxon>Bacillati</taxon>
        <taxon>Bacillota</taxon>
        <taxon>Clostridia</taxon>
        <taxon>Eubacteriales</taxon>
        <taxon>Clostridiaceae</taxon>
        <taxon>Clostridium</taxon>
    </lineage>
</organism>
<comment type="caution">
    <text evidence="7">The sequence shown here is derived from an EMBL/GenBank/DDBJ whole genome shotgun (WGS) entry which is preliminary data.</text>
</comment>
<dbReference type="Pfam" id="PF24568">
    <property type="entry name" value="CC_PcsB"/>
    <property type="match status" value="1"/>
</dbReference>
<keyword evidence="1 4" id="KW-0732">Signal</keyword>
<evidence type="ECO:0000256" key="1">
    <source>
        <dbReference type="ARBA" id="ARBA00022729"/>
    </source>
</evidence>
<dbReference type="InterPro" id="IPR011055">
    <property type="entry name" value="Dup_hybrid_motif"/>
</dbReference>
<dbReference type="SUPFAM" id="SSF51261">
    <property type="entry name" value="Duplicated hybrid motif"/>
    <property type="match status" value="1"/>
</dbReference>
<sequence>MKKSIGMALALIMCLTSVTYIRADELTDAQKNLNNINDSISDKKDELNNINKQKDSTEKNLKDIEEKMKNTSSSLSELNSKMYDLNTQIEGLENQIKENTSNLSHQNELFKKRIRAIYINGNESYLDILLRASDFSDFFNRMDSVAKLMEYDRKLMKDIEDDKKALEAEKAELQKKKGSTSALKQQADVKLNDLQAVSDKKKDIMSELTKNKTAYEQMIDEEEQQSKAIAAIVKQIQKKKSEEQKPKPKPSGQTNQGGTSSNTSNTNNNTNNSNAGSGSSSSIGKLYCVTGKKTYITSPYGWRVHPVLGTKRFHAGIDIGVFSGTSVYALTDGEVIYSGWMSGYGNVVMIDHGSLTSVYGHNSSLVVKVGQKVKGGQLISYSGNTGLSSGPHLHFEMRKENGDTIDPNPYYVK</sequence>
<feature type="compositionally biased region" description="Low complexity" evidence="3">
    <location>
        <begin position="250"/>
        <end position="281"/>
    </location>
</feature>
<gene>
    <name evidence="7" type="ORF">JK636_11090</name>
</gene>
<evidence type="ECO:0000259" key="6">
    <source>
        <dbReference type="Pfam" id="PF24568"/>
    </source>
</evidence>
<feature type="domain" description="M23ase beta-sheet core" evidence="5">
    <location>
        <begin position="312"/>
        <end position="407"/>
    </location>
</feature>
<proteinExistence type="predicted"/>
<dbReference type="InterPro" id="IPR050570">
    <property type="entry name" value="Cell_wall_metabolism_enzyme"/>
</dbReference>
<feature type="coiled-coil region" evidence="2">
    <location>
        <begin position="149"/>
        <end position="225"/>
    </location>
</feature>
<dbReference type="Gene3D" id="2.70.70.10">
    <property type="entry name" value="Glucose Permease (Domain IIA)"/>
    <property type="match status" value="1"/>
</dbReference>
<name>A0ABS1TAD4_9CLOT</name>
<evidence type="ECO:0000256" key="3">
    <source>
        <dbReference type="SAM" id="MobiDB-lite"/>
    </source>
</evidence>
<protein>
    <submittedName>
        <fullName evidence="7">Peptidoglycan DD-metalloendopeptidase family protein</fullName>
    </submittedName>
</protein>
<dbReference type="EMBL" id="JAESWC010000004">
    <property type="protein sequence ID" value="MBL4936305.1"/>
    <property type="molecule type" value="Genomic_DNA"/>
</dbReference>
<feature type="region of interest" description="Disordered" evidence="3">
    <location>
        <begin position="235"/>
        <end position="281"/>
    </location>
</feature>
<evidence type="ECO:0000313" key="7">
    <source>
        <dbReference type="EMBL" id="MBL4936305.1"/>
    </source>
</evidence>
<dbReference type="RefSeq" id="WP_202749025.1">
    <property type="nucleotide sequence ID" value="NZ_JAESWC010000004.1"/>
</dbReference>
<dbReference type="InterPro" id="IPR016047">
    <property type="entry name" value="M23ase_b-sheet_dom"/>
</dbReference>
<evidence type="ECO:0000256" key="4">
    <source>
        <dbReference type="SAM" id="SignalP"/>
    </source>
</evidence>
<dbReference type="PANTHER" id="PTHR21666">
    <property type="entry name" value="PEPTIDASE-RELATED"/>
    <property type="match status" value="1"/>
</dbReference>
<accession>A0ABS1TAD4</accession>
<evidence type="ECO:0000259" key="5">
    <source>
        <dbReference type="Pfam" id="PF01551"/>
    </source>
</evidence>
<keyword evidence="8" id="KW-1185">Reference proteome</keyword>
<feature type="chain" id="PRO_5045480627" evidence="4">
    <location>
        <begin position="24"/>
        <end position="413"/>
    </location>
</feature>
<feature type="signal peptide" evidence="4">
    <location>
        <begin position="1"/>
        <end position="23"/>
    </location>
</feature>
<dbReference type="Proteomes" id="UP000632377">
    <property type="component" value="Unassembled WGS sequence"/>
</dbReference>
<evidence type="ECO:0000256" key="2">
    <source>
        <dbReference type="SAM" id="Coils"/>
    </source>
</evidence>
<evidence type="ECO:0000313" key="8">
    <source>
        <dbReference type="Proteomes" id="UP000632377"/>
    </source>
</evidence>
<feature type="domain" description="Peptidoglycan hydrolase PcsB coiled-coil" evidence="6">
    <location>
        <begin position="96"/>
        <end position="168"/>
    </location>
</feature>
<dbReference type="Gene3D" id="6.10.250.3150">
    <property type="match status" value="1"/>
</dbReference>
<dbReference type="SUPFAM" id="SSF57997">
    <property type="entry name" value="Tropomyosin"/>
    <property type="match status" value="1"/>
</dbReference>
<dbReference type="Pfam" id="PF01551">
    <property type="entry name" value="Peptidase_M23"/>
    <property type="match status" value="1"/>
</dbReference>
<feature type="coiled-coil region" evidence="2">
    <location>
        <begin position="26"/>
        <end position="109"/>
    </location>
</feature>